<proteinExistence type="predicted"/>
<dbReference type="RefSeq" id="WP_199049551.1">
    <property type="nucleotide sequence ID" value="NZ_JAELXT010000011.1"/>
</dbReference>
<keyword evidence="2" id="KW-1185">Reference proteome</keyword>
<evidence type="ECO:0000313" key="1">
    <source>
        <dbReference type="EMBL" id="MBJ6126306.1"/>
    </source>
</evidence>
<reference evidence="2" key="1">
    <citation type="submission" date="2020-12" db="EMBL/GenBank/DDBJ databases">
        <title>Hymenobacter sp.</title>
        <authorList>
            <person name="Kim M.K."/>
        </authorList>
    </citation>
    <scope>NUCLEOTIDE SEQUENCE [LARGE SCALE GENOMIC DNA]</scope>
    <source>
        <strain evidence="2">BT325</strain>
    </source>
</reference>
<gene>
    <name evidence="1" type="ORF">JAO75_12920</name>
</gene>
<evidence type="ECO:0000313" key="2">
    <source>
        <dbReference type="Proteomes" id="UP000620670"/>
    </source>
</evidence>
<dbReference type="EMBL" id="JAELXT010000011">
    <property type="protein sequence ID" value="MBJ6126306.1"/>
    <property type="molecule type" value="Genomic_DNA"/>
</dbReference>
<protein>
    <submittedName>
        <fullName evidence="1">Uncharacterized protein</fullName>
    </submittedName>
</protein>
<name>A0ABS0Y1X2_9HYPH</name>
<dbReference type="Proteomes" id="UP000620670">
    <property type="component" value="Unassembled WGS sequence"/>
</dbReference>
<accession>A0ABS0Y1X2</accession>
<organism evidence="1 2">
    <name type="scientific">Microvirga splendida</name>
    <dbReference type="NCBI Taxonomy" id="2795727"/>
    <lineage>
        <taxon>Bacteria</taxon>
        <taxon>Pseudomonadati</taxon>
        <taxon>Pseudomonadota</taxon>
        <taxon>Alphaproteobacteria</taxon>
        <taxon>Hyphomicrobiales</taxon>
        <taxon>Methylobacteriaceae</taxon>
        <taxon>Microvirga</taxon>
    </lineage>
</organism>
<sequence>MSSKRNSLVLPPSLPAAARKLFEPFPTVAGDDEHSYRQRLADMLATLQPKNSIEAFWAKDIVDLTLEIERLRQVEAGLLEAQARDADRTNDTIQRQMAEGFAGIKLYSWARERGLDHRSNTPEIRAQFAKIVEEYLATDSQGPVSQARPAGPSDIAQSFIQHSSELDRIGRTIAILEARRRSVLQELEHYRAARRVRARKAGRNRASFIEPVGSY</sequence>
<comment type="caution">
    <text evidence="1">The sequence shown here is derived from an EMBL/GenBank/DDBJ whole genome shotgun (WGS) entry which is preliminary data.</text>
</comment>